<evidence type="ECO:0000313" key="3">
    <source>
        <dbReference type="Proteomes" id="UP001140074"/>
    </source>
</evidence>
<evidence type="ECO:0000259" key="1">
    <source>
        <dbReference type="PROSITE" id="PS50181"/>
    </source>
</evidence>
<accession>A0A9W8IFN3</accession>
<dbReference type="AlphaFoldDB" id="A0A9W8IFN3"/>
<protein>
    <recommendedName>
        <fullName evidence="1">F-box domain-containing protein</fullName>
    </recommendedName>
</protein>
<dbReference type="Proteomes" id="UP001140074">
    <property type="component" value="Unassembled WGS sequence"/>
</dbReference>
<reference evidence="2" key="1">
    <citation type="submission" date="2022-07" db="EMBL/GenBank/DDBJ databases">
        <title>Phylogenomic reconstructions and comparative analyses of Kickxellomycotina fungi.</title>
        <authorList>
            <person name="Reynolds N.K."/>
            <person name="Stajich J.E."/>
            <person name="Barry K."/>
            <person name="Grigoriev I.V."/>
            <person name="Crous P."/>
            <person name="Smith M.E."/>
        </authorList>
    </citation>
    <scope>NUCLEOTIDE SEQUENCE</scope>
    <source>
        <strain evidence="2">RSA 476</strain>
    </source>
</reference>
<organism evidence="2 3">
    <name type="scientific">Coemansia aciculifera</name>
    <dbReference type="NCBI Taxonomy" id="417176"/>
    <lineage>
        <taxon>Eukaryota</taxon>
        <taxon>Fungi</taxon>
        <taxon>Fungi incertae sedis</taxon>
        <taxon>Zoopagomycota</taxon>
        <taxon>Kickxellomycotina</taxon>
        <taxon>Kickxellomycetes</taxon>
        <taxon>Kickxellales</taxon>
        <taxon>Kickxellaceae</taxon>
        <taxon>Coemansia</taxon>
    </lineage>
</organism>
<proteinExistence type="predicted"/>
<comment type="caution">
    <text evidence="2">The sequence shown here is derived from an EMBL/GenBank/DDBJ whole genome shotgun (WGS) entry which is preliminary data.</text>
</comment>
<feature type="domain" description="F-box" evidence="1">
    <location>
        <begin position="50"/>
        <end position="100"/>
    </location>
</feature>
<sequence>MSDIFARLSSAQRIKAQVFAVADIIAGLTPYEIAVARRELLLVGGQSAAFDILSCLPAEIVLKIYKLLSASDIRECSVVCKRWRTFATSAAVASDHLQKAMIRTNIPLAAKNTPVVALQWLAEREWRWRNARPAFSGAISVQSYISAIAVSDTWMVLSSERALKAWRINGTMRQCMNVRGNMAHHISICPSEATMFVSTYLRQARVYSLANFEVLFEVSSVADPMSYVDVYYEYSAVVRSRNVVEVYRWQEQTLAARFVVLDSRVCGIKLCANNILAVATTIWNLLIYDIETAELLQQIDVREFIETRFMTEAGPPRLKALHRIPGVIRVAMYSAHGFCGFTVEPGRQKSSSFDIRRYEGSESLLDAHLVFRLAMESSLAAPAVKAIVSSADERSEQLIVPRAFSIADGRMPPMDQEPDVVAMTDNAVALGYNNIGVSVLRFSPARSISADPVQ</sequence>
<dbReference type="InterPro" id="IPR036047">
    <property type="entry name" value="F-box-like_dom_sf"/>
</dbReference>
<dbReference type="PROSITE" id="PS50181">
    <property type="entry name" value="FBOX"/>
    <property type="match status" value="1"/>
</dbReference>
<dbReference type="Gene3D" id="1.20.1280.50">
    <property type="match status" value="1"/>
</dbReference>
<dbReference type="InterPro" id="IPR001810">
    <property type="entry name" value="F-box_dom"/>
</dbReference>
<keyword evidence="3" id="KW-1185">Reference proteome</keyword>
<gene>
    <name evidence="2" type="ORF">GGH94_004214</name>
</gene>
<dbReference type="Pfam" id="PF12937">
    <property type="entry name" value="F-box-like"/>
    <property type="match status" value="1"/>
</dbReference>
<dbReference type="SUPFAM" id="SSF50978">
    <property type="entry name" value="WD40 repeat-like"/>
    <property type="match status" value="1"/>
</dbReference>
<dbReference type="SUPFAM" id="SSF81383">
    <property type="entry name" value="F-box domain"/>
    <property type="match status" value="1"/>
</dbReference>
<dbReference type="InterPro" id="IPR036322">
    <property type="entry name" value="WD40_repeat_dom_sf"/>
</dbReference>
<dbReference type="EMBL" id="JANBUY010000163">
    <property type="protein sequence ID" value="KAJ2862538.1"/>
    <property type="molecule type" value="Genomic_DNA"/>
</dbReference>
<dbReference type="CDD" id="cd09917">
    <property type="entry name" value="F-box_SF"/>
    <property type="match status" value="1"/>
</dbReference>
<name>A0A9W8IFN3_9FUNG</name>
<evidence type="ECO:0000313" key="2">
    <source>
        <dbReference type="EMBL" id="KAJ2862538.1"/>
    </source>
</evidence>